<reference evidence="1 2" key="1">
    <citation type="submission" date="2012-02" db="EMBL/GenBank/DDBJ databases">
        <title>Improved High-Quality Draft Sequence of Rhizobium leguminosarum bv. trifolii WSM597.</title>
        <authorList>
            <consortium name="US DOE Joint Genome Institute"/>
            <person name="Lucas S."/>
            <person name="Han J."/>
            <person name="Lapidus A."/>
            <person name="Cheng J.-F."/>
            <person name="Goodwin L."/>
            <person name="Pitluck S."/>
            <person name="Peters L."/>
            <person name="Ovchinnikova G."/>
            <person name="Held B."/>
            <person name="Detter J.C."/>
            <person name="Han C."/>
            <person name="Tapia R."/>
            <person name="Land M."/>
            <person name="Hauser L."/>
            <person name="Kyrpides N."/>
            <person name="Ivanova N."/>
            <person name="Pagani I."/>
            <person name="Brau L."/>
            <person name="Yates R."/>
            <person name="O'Hara G."/>
            <person name="Rui T."/>
            <person name="Howieson J."/>
            <person name="Reeve W."/>
            <person name="Woyke T."/>
        </authorList>
    </citation>
    <scope>NUCLEOTIDE SEQUENCE [LARGE SCALE GENOMIC DNA]</scope>
    <source>
        <strain evidence="1 2">WSM597</strain>
    </source>
</reference>
<dbReference type="HOGENOM" id="CLU_725361_0_0_5"/>
<gene>
    <name evidence="1" type="ORF">Rleg9DRAFT_7289</name>
</gene>
<dbReference type="Proteomes" id="UP000005092">
    <property type="component" value="Unassembled WGS sequence"/>
</dbReference>
<evidence type="ECO:0000313" key="2">
    <source>
        <dbReference type="Proteomes" id="UP000005092"/>
    </source>
</evidence>
<dbReference type="RefSeq" id="WP_003594359.1">
    <property type="nucleotide sequence ID" value="NZ_JH719381.1"/>
</dbReference>
<dbReference type="EMBL" id="JH719381">
    <property type="protein sequence ID" value="EJB08250.1"/>
    <property type="molecule type" value="Genomic_DNA"/>
</dbReference>
<proteinExistence type="predicted"/>
<evidence type="ECO:0000313" key="1">
    <source>
        <dbReference type="EMBL" id="EJB08250.1"/>
    </source>
</evidence>
<protein>
    <submittedName>
        <fullName evidence="1">Uncharacterized protein</fullName>
    </submittedName>
</protein>
<organism evidence="1 2">
    <name type="scientific">Rhizobium leguminosarum bv. trifolii WSM597</name>
    <dbReference type="NCBI Taxonomy" id="754764"/>
    <lineage>
        <taxon>Bacteria</taxon>
        <taxon>Pseudomonadati</taxon>
        <taxon>Pseudomonadota</taxon>
        <taxon>Alphaproteobacteria</taxon>
        <taxon>Hyphomicrobiales</taxon>
        <taxon>Rhizobiaceae</taxon>
        <taxon>Rhizobium/Agrobacterium group</taxon>
        <taxon>Rhizobium</taxon>
    </lineage>
</organism>
<name>J0HCR4_RHILT</name>
<accession>J0HCR4</accession>
<sequence length="381" mass="42943">MTATPSTAILEVSSITRAAQLLSTKSLNQSSLFPGMSSAASFLSLLFSIVMYDDLVTDRSLLEREELFAGEMADVLLSESGIKFQGMPEYHEIESLAAEIFRALDDDFKERFNAGFQSGDSYIDLYENHYIGDHNGFLERVRLILNNLGQEVPNLDHEIGDAIYFSVMYILRSIMYASRAYSLSQEDGVSAVYVSSPGRLKSIAKYLNVDTLEREERINLQFAKHVEKLKFPTNGYNMSILSREMNPLKHSGLANYLGLMHPRDAIEAAQRLRERDDVKILRRSWARIIQALGSSTCEEATTMQAVYDTTAGTINQSMNQTIQHFYVLSPSQGKEEPYLFNTEILPVEVRDAQASLNAGVNAALRRTKRTFGGWLWPKENK</sequence>
<dbReference type="AlphaFoldDB" id="J0HCR4"/>